<sequence length="154" mass="17369">MQPKPLDFFKNKLGELNRSRKNITKHSGANVNENATLAACRSMGENHTIAEKLLLPSAIILGKRMLGDTSAKLIGIVPLSNNTVQRLITDMADNIEETLLVRLRMSDMYDPDDSWIRNPFSCQEIEKIHGFREDEQDQLVDLFSCGAIKVQLNQ</sequence>
<dbReference type="AlphaFoldDB" id="A0AAW1IFJ6"/>
<dbReference type="Proteomes" id="UP001458880">
    <property type="component" value="Unassembled WGS sequence"/>
</dbReference>
<organism evidence="1 2">
    <name type="scientific">Popillia japonica</name>
    <name type="common">Japanese beetle</name>
    <dbReference type="NCBI Taxonomy" id="7064"/>
    <lineage>
        <taxon>Eukaryota</taxon>
        <taxon>Metazoa</taxon>
        <taxon>Ecdysozoa</taxon>
        <taxon>Arthropoda</taxon>
        <taxon>Hexapoda</taxon>
        <taxon>Insecta</taxon>
        <taxon>Pterygota</taxon>
        <taxon>Neoptera</taxon>
        <taxon>Endopterygota</taxon>
        <taxon>Coleoptera</taxon>
        <taxon>Polyphaga</taxon>
        <taxon>Scarabaeiformia</taxon>
        <taxon>Scarabaeidae</taxon>
        <taxon>Rutelinae</taxon>
        <taxon>Popillia</taxon>
    </lineage>
</organism>
<evidence type="ECO:0000313" key="2">
    <source>
        <dbReference type="Proteomes" id="UP001458880"/>
    </source>
</evidence>
<keyword evidence="2" id="KW-1185">Reference proteome</keyword>
<reference evidence="1 2" key="1">
    <citation type="journal article" date="2024" name="BMC Genomics">
        <title>De novo assembly and annotation of Popillia japonica's genome with initial clues to its potential as an invasive pest.</title>
        <authorList>
            <person name="Cucini C."/>
            <person name="Boschi S."/>
            <person name="Funari R."/>
            <person name="Cardaioli E."/>
            <person name="Iannotti N."/>
            <person name="Marturano G."/>
            <person name="Paoli F."/>
            <person name="Bruttini M."/>
            <person name="Carapelli A."/>
            <person name="Frati F."/>
            <person name="Nardi F."/>
        </authorList>
    </citation>
    <scope>NUCLEOTIDE SEQUENCE [LARGE SCALE GENOMIC DNA]</scope>
    <source>
        <strain evidence="1">DMR45628</strain>
    </source>
</reference>
<name>A0AAW1IFJ6_POPJA</name>
<evidence type="ECO:0000313" key="1">
    <source>
        <dbReference type="EMBL" id="KAK9688287.1"/>
    </source>
</evidence>
<gene>
    <name evidence="1" type="ORF">QE152_g35656</name>
</gene>
<protein>
    <submittedName>
        <fullName evidence="1">Uncharacterized protein</fullName>
    </submittedName>
</protein>
<proteinExistence type="predicted"/>
<dbReference type="EMBL" id="JASPKY010000597">
    <property type="protein sequence ID" value="KAK9688287.1"/>
    <property type="molecule type" value="Genomic_DNA"/>
</dbReference>
<comment type="caution">
    <text evidence="1">The sequence shown here is derived from an EMBL/GenBank/DDBJ whole genome shotgun (WGS) entry which is preliminary data.</text>
</comment>
<accession>A0AAW1IFJ6</accession>